<organism evidence="1 2">
    <name type="scientific">Winogradskyella vincentii</name>
    <dbReference type="NCBI Taxonomy" id="2877122"/>
    <lineage>
        <taxon>Bacteria</taxon>
        <taxon>Pseudomonadati</taxon>
        <taxon>Bacteroidota</taxon>
        <taxon>Flavobacteriia</taxon>
        <taxon>Flavobacteriales</taxon>
        <taxon>Flavobacteriaceae</taxon>
        <taxon>Winogradskyella</taxon>
    </lineage>
</organism>
<dbReference type="RefSeq" id="WP_224477141.1">
    <property type="nucleotide sequence ID" value="NZ_JAIUJS010000001.1"/>
</dbReference>
<comment type="caution">
    <text evidence="1">The sequence shown here is derived from an EMBL/GenBank/DDBJ whole genome shotgun (WGS) entry which is preliminary data.</text>
</comment>
<evidence type="ECO:0000313" key="1">
    <source>
        <dbReference type="EMBL" id="MCA0152204.1"/>
    </source>
</evidence>
<reference evidence="2" key="1">
    <citation type="submission" date="2023-07" db="EMBL/GenBank/DDBJ databases">
        <authorList>
            <person name="Yue Y."/>
        </authorList>
    </citation>
    <scope>NUCLEOTIDE SEQUENCE [LARGE SCALE GENOMIC DNA]</scope>
    <source>
        <strain evidence="2">2Y89</strain>
    </source>
</reference>
<dbReference type="Proteomes" id="UP001198402">
    <property type="component" value="Unassembled WGS sequence"/>
</dbReference>
<evidence type="ECO:0008006" key="3">
    <source>
        <dbReference type="Google" id="ProtNLM"/>
    </source>
</evidence>
<dbReference type="EMBL" id="JAIUJS010000001">
    <property type="protein sequence ID" value="MCA0152204.1"/>
    <property type="molecule type" value="Genomic_DNA"/>
</dbReference>
<name>A0ABS7XYU2_9FLAO</name>
<gene>
    <name evidence="1" type="ORF">LBV24_03180</name>
</gene>
<proteinExistence type="predicted"/>
<accession>A0ABS7XYU2</accession>
<sequence length="206" mass="22965">MYFKAFLVLFFSHLIIAQNTSIKQIRADQIKEISVDGNQLFLIDVKTSSSNIISINSIVDGEFENEYQIVTSINGDTLYIKLEQIAFTEIADDKRNAHKVIAARLLLEIPQKKNLSIESDIGSVILNGSFNSISIQLQQGYCNLKGNTKKALINTIDGNINIQTDDANVVSAVTNNGKVDIYPFKVKSSLYNLKSINGDISIKRYQ</sequence>
<keyword evidence="2" id="KW-1185">Reference proteome</keyword>
<protein>
    <recommendedName>
        <fullName evidence="3">Adhesin domain-containing protein</fullName>
    </recommendedName>
</protein>
<evidence type="ECO:0000313" key="2">
    <source>
        <dbReference type="Proteomes" id="UP001198402"/>
    </source>
</evidence>